<sequence length="665" mass="73122">MFLYKAIVFLPLIGAIIAGLFGRAIGAKASEFVTTGLMIIAAVLSWYVFITVGMGHVEGGPIKVEILRWIQSGGIDVSWSLRIDTLTSVMLIVVNSVSTLVHLYSIGYMHNDPHRPRFFAYLSLFTFAMLMLITSDNLAQMFFGWEGVGLASYLLIGFWFKKPSANAAAMKAFIVNRVGDFGFILGIASVFVLFGAINFDTIFANAASFAHAEGGESHEVVLNLFGMHLDKGHALTGACLLLFMGAMGKSAQFLLHTWLPDAMEGPTPVSALIHAATMVTAGVFLVARMSPLFELSPDALTVVTIIGAITAFFAATVGLVQNDIKRVIAYSTCSQLGYMFVALGVGAYGAAIFHLFTHAFFKALLFLCAGSVIHAVDGEQDMRHMGGLRPHIKVTFVMMLIGTLAITGVGIPFTPIGFAGFFSKDVIIEATYASHSPVAGFAFTMLVIAALFTSFYSWRLMFMTFFNKPRASHEVMHHVHESPQVMLIPLYLLAIGAVFAGWFFEGHFYGEEYAEFWKGALFTSEHNELVHEFHHVPAMVALSPFIAMVVGFVTAWYMYIKSPSTPAVLARQHRVLYQFLLNKWYFDELYDFLFVRSAKALGRFLWKKGDVGVIDTYGPNGIAARVVDVTNRVVRLQSGYLYHYAFAMLIGVAALVTWMMLGSAL</sequence>
<feature type="transmembrane region" description="Helical" evidence="15">
    <location>
        <begin position="234"/>
        <end position="255"/>
    </location>
</feature>
<feature type="domain" description="NADH-Ubiquinone oxidoreductase (complex I) chain 5 N-terminal" evidence="17">
    <location>
        <begin position="69"/>
        <end position="119"/>
    </location>
</feature>
<dbReference type="Pfam" id="PF06455">
    <property type="entry name" value="NADH5_C"/>
    <property type="match status" value="1"/>
</dbReference>
<evidence type="ECO:0000256" key="12">
    <source>
        <dbReference type="ARBA" id="ARBA00023136"/>
    </source>
</evidence>
<evidence type="ECO:0000256" key="4">
    <source>
        <dbReference type="ARBA" id="ARBA00022448"/>
    </source>
</evidence>
<evidence type="ECO:0000259" key="16">
    <source>
        <dbReference type="Pfam" id="PF00361"/>
    </source>
</evidence>
<evidence type="ECO:0000256" key="13">
    <source>
        <dbReference type="ARBA" id="ARBA00049551"/>
    </source>
</evidence>
<evidence type="ECO:0000256" key="5">
    <source>
        <dbReference type="ARBA" id="ARBA00022660"/>
    </source>
</evidence>
<keyword evidence="10" id="KW-0520">NAD</keyword>
<feature type="transmembrane region" description="Helical" evidence="15">
    <location>
        <begin position="299"/>
        <end position="320"/>
    </location>
</feature>
<protein>
    <recommendedName>
        <fullName evidence="3">NADH-ubiquinone oxidoreductase chain 5</fullName>
        <ecNumber evidence="2">7.1.1.2</ecNumber>
    </recommendedName>
</protein>
<dbReference type="InterPro" id="IPR001516">
    <property type="entry name" value="Proton_antipo_N"/>
</dbReference>
<dbReference type="PRINTS" id="PR01434">
    <property type="entry name" value="NADHDHGNASE5"/>
</dbReference>
<keyword evidence="11" id="KW-0830">Ubiquinone</keyword>
<comment type="catalytic activity">
    <reaction evidence="13">
        <text>a ubiquinone + NADH + 5 H(+)(in) = a ubiquinol + NAD(+) + 4 H(+)(out)</text>
        <dbReference type="Rhea" id="RHEA:29091"/>
        <dbReference type="Rhea" id="RHEA-COMP:9565"/>
        <dbReference type="Rhea" id="RHEA-COMP:9566"/>
        <dbReference type="ChEBI" id="CHEBI:15378"/>
        <dbReference type="ChEBI" id="CHEBI:16389"/>
        <dbReference type="ChEBI" id="CHEBI:17976"/>
        <dbReference type="ChEBI" id="CHEBI:57540"/>
        <dbReference type="ChEBI" id="CHEBI:57945"/>
        <dbReference type="EC" id="7.1.1.2"/>
    </reaction>
</comment>
<dbReference type="InterPro" id="IPR003945">
    <property type="entry name" value="NU5C-like"/>
</dbReference>
<feature type="transmembrane region" description="Helical" evidence="15">
    <location>
        <begin position="267"/>
        <end position="287"/>
    </location>
</feature>
<keyword evidence="6 14" id="KW-0812">Transmembrane</keyword>
<evidence type="ECO:0000256" key="1">
    <source>
        <dbReference type="ARBA" id="ARBA00004127"/>
    </source>
</evidence>
<feature type="transmembrane region" description="Helical" evidence="15">
    <location>
        <begin position="641"/>
        <end position="661"/>
    </location>
</feature>
<dbReference type="GO" id="GO:0012505">
    <property type="term" value="C:endomembrane system"/>
    <property type="evidence" value="ECO:0007669"/>
    <property type="project" value="UniProtKB-SubCell"/>
</dbReference>
<dbReference type="NCBIfam" id="NF005141">
    <property type="entry name" value="PRK06590.1"/>
    <property type="match status" value="1"/>
</dbReference>
<keyword evidence="4" id="KW-0813">Transport</keyword>
<keyword evidence="12 15" id="KW-0472">Membrane</keyword>
<dbReference type="KEGG" id="rgr:FZ934_04975"/>
<keyword evidence="5" id="KW-0679">Respiratory chain</keyword>
<keyword evidence="20" id="KW-1185">Reference proteome</keyword>
<evidence type="ECO:0000256" key="14">
    <source>
        <dbReference type="RuleBase" id="RU000320"/>
    </source>
</evidence>
<feature type="transmembrane region" description="Helical" evidence="15">
    <location>
        <begin position="438"/>
        <end position="458"/>
    </location>
</feature>
<evidence type="ECO:0000256" key="3">
    <source>
        <dbReference type="ARBA" id="ARBA00021096"/>
    </source>
</evidence>
<dbReference type="NCBIfam" id="TIGR01974">
    <property type="entry name" value="NDH_I_L"/>
    <property type="match status" value="1"/>
</dbReference>
<dbReference type="GO" id="GO:0008137">
    <property type="term" value="F:NADH dehydrogenase (ubiquinone) activity"/>
    <property type="evidence" value="ECO:0007669"/>
    <property type="project" value="UniProtKB-EC"/>
</dbReference>
<feature type="transmembrane region" description="Helical" evidence="15">
    <location>
        <begin position="327"/>
        <end position="353"/>
    </location>
</feature>
<evidence type="ECO:0000259" key="18">
    <source>
        <dbReference type="Pfam" id="PF06455"/>
    </source>
</evidence>
<evidence type="ECO:0000256" key="10">
    <source>
        <dbReference type="ARBA" id="ARBA00023027"/>
    </source>
</evidence>
<dbReference type="AlphaFoldDB" id="A0A5Q0C1T9"/>
<keyword evidence="9 15" id="KW-1133">Transmembrane helix</keyword>
<dbReference type="Pfam" id="PF00361">
    <property type="entry name" value="Proton_antipo_M"/>
    <property type="match status" value="1"/>
</dbReference>
<dbReference type="EMBL" id="CP043498">
    <property type="protein sequence ID" value="QFY59838.1"/>
    <property type="molecule type" value="Genomic_DNA"/>
</dbReference>
<dbReference type="GO" id="GO:0003954">
    <property type="term" value="F:NADH dehydrogenase activity"/>
    <property type="evidence" value="ECO:0007669"/>
    <property type="project" value="TreeGrafter"/>
</dbReference>
<feature type="transmembrane region" description="Helical" evidence="15">
    <location>
        <begin position="118"/>
        <end position="135"/>
    </location>
</feature>
<dbReference type="RefSeq" id="WP_153270151.1">
    <property type="nucleotide sequence ID" value="NZ_CP043498.1"/>
</dbReference>
<dbReference type="GO" id="GO:0016020">
    <property type="term" value="C:membrane"/>
    <property type="evidence" value="ECO:0007669"/>
    <property type="project" value="UniProtKB-SubCell"/>
</dbReference>
<name>A0A5Q0C1T9_9HYPH</name>
<proteinExistence type="predicted"/>
<feature type="transmembrane region" description="Helical" evidence="15">
    <location>
        <begin position="86"/>
        <end position="106"/>
    </location>
</feature>
<evidence type="ECO:0000313" key="19">
    <source>
        <dbReference type="EMBL" id="QFY59838.1"/>
    </source>
</evidence>
<evidence type="ECO:0000256" key="8">
    <source>
        <dbReference type="ARBA" id="ARBA00022982"/>
    </source>
</evidence>
<feature type="domain" description="NADH dehydrogenase subunit 5 C-terminal" evidence="18">
    <location>
        <begin position="456"/>
        <end position="505"/>
    </location>
</feature>
<evidence type="ECO:0000313" key="20">
    <source>
        <dbReference type="Proteomes" id="UP000326881"/>
    </source>
</evidence>
<feature type="transmembrane region" description="Helical" evidence="15">
    <location>
        <begin position="181"/>
        <end position="199"/>
    </location>
</feature>
<evidence type="ECO:0000256" key="11">
    <source>
        <dbReference type="ARBA" id="ARBA00023075"/>
    </source>
</evidence>
<feature type="transmembrane region" description="Helical" evidence="15">
    <location>
        <begin position="538"/>
        <end position="559"/>
    </location>
</feature>
<reference evidence="19 20" key="1">
    <citation type="submission" date="2019-08" db="EMBL/GenBank/DDBJ databases">
        <title>Prosopis cineraria nodule microbiome.</title>
        <authorList>
            <person name="Ali R."/>
            <person name="Chaluvadi S.R."/>
            <person name="Wang X."/>
        </authorList>
    </citation>
    <scope>NUCLEOTIDE SEQUENCE [LARGE SCALE GENOMIC DNA]</scope>
    <source>
        <strain evidence="19 20">BG7</strain>
    </source>
</reference>
<evidence type="ECO:0000259" key="17">
    <source>
        <dbReference type="Pfam" id="PF00662"/>
    </source>
</evidence>
<organism evidence="19 20">
    <name type="scientific">Rhizobium grahamii</name>
    <dbReference type="NCBI Taxonomy" id="1120045"/>
    <lineage>
        <taxon>Bacteria</taxon>
        <taxon>Pseudomonadati</taxon>
        <taxon>Pseudomonadota</taxon>
        <taxon>Alphaproteobacteria</taxon>
        <taxon>Hyphomicrobiales</taxon>
        <taxon>Rhizobiaceae</taxon>
        <taxon>Rhizobium/Agrobacterium group</taxon>
        <taxon>Rhizobium</taxon>
    </lineage>
</organism>
<evidence type="ECO:0000256" key="7">
    <source>
        <dbReference type="ARBA" id="ARBA00022967"/>
    </source>
</evidence>
<evidence type="ECO:0000256" key="2">
    <source>
        <dbReference type="ARBA" id="ARBA00012944"/>
    </source>
</evidence>
<dbReference type="PANTHER" id="PTHR42829:SF2">
    <property type="entry name" value="NADH-UBIQUINONE OXIDOREDUCTASE CHAIN 5"/>
    <property type="match status" value="1"/>
</dbReference>
<dbReference type="InterPro" id="IPR018393">
    <property type="entry name" value="NADHpl_OxRdtase_5_subgr"/>
</dbReference>
<dbReference type="Gene3D" id="1.20.5.2700">
    <property type="match status" value="1"/>
</dbReference>
<evidence type="ECO:0000256" key="9">
    <source>
        <dbReference type="ARBA" id="ARBA00022989"/>
    </source>
</evidence>
<feature type="transmembrane region" description="Helical" evidence="15">
    <location>
        <begin position="6"/>
        <end position="25"/>
    </location>
</feature>
<feature type="transmembrane region" description="Helical" evidence="15">
    <location>
        <begin position="485"/>
        <end position="504"/>
    </location>
</feature>
<evidence type="ECO:0000256" key="6">
    <source>
        <dbReference type="ARBA" id="ARBA00022692"/>
    </source>
</evidence>
<dbReference type="GO" id="GO:0042773">
    <property type="term" value="P:ATP synthesis coupled electron transport"/>
    <property type="evidence" value="ECO:0007669"/>
    <property type="project" value="InterPro"/>
</dbReference>
<feature type="transmembrane region" description="Helical" evidence="15">
    <location>
        <begin position="32"/>
        <end position="50"/>
    </location>
</feature>
<keyword evidence="8" id="KW-0249">Electron transport</keyword>
<dbReference type="Proteomes" id="UP000326881">
    <property type="component" value="Chromosome"/>
</dbReference>
<dbReference type="Pfam" id="PF00662">
    <property type="entry name" value="Proton_antipo_N"/>
    <property type="match status" value="1"/>
</dbReference>
<dbReference type="InterPro" id="IPR001750">
    <property type="entry name" value="ND/Mrp_TM"/>
</dbReference>
<feature type="transmembrane region" description="Helical" evidence="15">
    <location>
        <begin position="396"/>
        <end position="418"/>
    </location>
</feature>
<dbReference type="PRINTS" id="PR01435">
    <property type="entry name" value="NPOXDRDTASE5"/>
</dbReference>
<dbReference type="InterPro" id="IPR010934">
    <property type="entry name" value="NADH_DH_su5_C"/>
</dbReference>
<feature type="transmembrane region" description="Helical" evidence="15">
    <location>
        <begin position="359"/>
        <end position="376"/>
    </location>
</feature>
<keyword evidence="7" id="KW-1278">Translocase</keyword>
<accession>A0A5Q0C1T9</accession>
<feature type="domain" description="NADH:quinone oxidoreductase/Mrp antiporter transmembrane" evidence="16">
    <location>
        <begin position="135"/>
        <end position="444"/>
    </location>
</feature>
<comment type="subcellular location">
    <subcellularLocation>
        <location evidence="1">Endomembrane system</location>
        <topology evidence="1">Multi-pass membrane protein</topology>
    </subcellularLocation>
    <subcellularLocation>
        <location evidence="14">Membrane</location>
        <topology evidence="14">Multi-pass membrane protein</topology>
    </subcellularLocation>
</comment>
<dbReference type="PANTHER" id="PTHR42829">
    <property type="entry name" value="NADH-UBIQUINONE OXIDOREDUCTASE CHAIN 5"/>
    <property type="match status" value="1"/>
</dbReference>
<dbReference type="OrthoDB" id="9811798at2"/>
<gene>
    <name evidence="19" type="primary">nuoL</name>
    <name evidence="19" type="ORF">FZ934_04975</name>
</gene>
<dbReference type="GO" id="GO:0015990">
    <property type="term" value="P:electron transport coupled proton transport"/>
    <property type="evidence" value="ECO:0007669"/>
    <property type="project" value="TreeGrafter"/>
</dbReference>
<feature type="transmembrane region" description="Helical" evidence="15">
    <location>
        <begin position="141"/>
        <end position="160"/>
    </location>
</feature>
<evidence type="ECO:0000256" key="15">
    <source>
        <dbReference type="SAM" id="Phobius"/>
    </source>
</evidence>
<dbReference type="EC" id="7.1.1.2" evidence="2"/>